<dbReference type="OrthoDB" id="9787842at2"/>
<dbReference type="NCBIfam" id="NF003323">
    <property type="entry name" value="PRK04334.1-3"/>
    <property type="match status" value="1"/>
</dbReference>
<accession>A0A177E5W6</accession>
<dbReference type="RefSeq" id="WP_068542962.1">
    <property type="nucleotide sequence ID" value="NZ_LSFI01000041.1"/>
</dbReference>
<protein>
    <submittedName>
        <fullName evidence="1">Thiamine biosynthesis protein ApbE</fullName>
    </submittedName>
</protein>
<dbReference type="InterPro" id="IPR007183">
    <property type="entry name" value="UPF0280"/>
</dbReference>
<gene>
    <name evidence="1" type="ORF">TH606_08645</name>
</gene>
<evidence type="ECO:0000313" key="1">
    <source>
        <dbReference type="EMBL" id="OAG27106.1"/>
    </source>
</evidence>
<reference evidence="1 2" key="1">
    <citation type="submission" date="2016-02" db="EMBL/GenBank/DDBJ databases">
        <title>Draft genome sequence of Thermodesulfatator sp. S606.</title>
        <authorList>
            <person name="Lai Q."/>
            <person name="Cao J."/>
            <person name="Dupont S."/>
            <person name="Shao Z."/>
            <person name="Jebbar M."/>
            <person name="Alain K."/>
        </authorList>
    </citation>
    <scope>NUCLEOTIDE SEQUENCE [LARGE SCALE GENOMIC DNA]</scope>
    <source>
        <strain evidence="1 2">S606</strain>
    </source>
</reference>
<evidence type="ECO:0000313" key="2">
    <source>
        <dbReference type="Proteomes" id="UP000076964"/>
    </source>
</evidence>
<comment type="caution">
    <text evidence="1">The sequence shown here is derived from an EMBL/GenBank/DDBJ whole genome shotgun (WGS) entry which is preliminary data.</text>
</comment>
<dbReference type="PIRSF" id="PIRSF006421">
    <property type="entry name" value="UCP006421"/>
    <property type="match status" value="1"/>
</dbReference>
<dbReference type="Proteomes" id="UP000076964">
    <property type="component" value="Unassembled WGS sequence"/>
</dbReference>
<sequence>MNFEIRDYRTRIASEKLIPFRVVLRESDLLILAEKDLSQEALKLLYDIRQELENYIARYPLFLNSLKPLPFDSGAPPLVQKMLKAGRLAGVGPMAAVAGAIAQELGERLINFGLTREVVVENGGDVYLSLKKEATVAIWAANSPISGRLGLRIKKGLMPCGVCTSSGTVGHSLSLGKADALCVIAKDTALADACATALGNLVKTPKDFKKLKKAASKIDHILGVVCVLGDKLFAQGKAIELVPLKT</sequence>
<organism evidence="1 2">
    <name type="scientific">Thermodesulfatator autotrophicus</name>
    <dbReference type="NCBI Taxonomy" id="1795632"/>
    <lineage>
        <taxon>Bacteria</taxon>
        <taxon>Pseudomonadati</taxon>
        <taxon>Thermodesulfobacteriota</taxon>
        <taxon>Thermodesulfobacteria</taxon>
        <taxon>Thermodesulfobacteriales</taxon>
        <taxon>Thermodesulfatatoraceae</taxon>
        <taxon>Thermodesulfatator</taxon>
    </lineage>
</organism>
<dbReference type="AlphaFoldDB" id="A0A177E5W6"/>
<dbReference type="EMBL" id="LSFI01000041">
    <property type="protein sequence ID" value="OAG27106.1"/>
    <property type="molecule type" value="Genomic_DNA"/>
</dbReference>
<proteinExistence type="predicted"/>
<dbReference type="Gene3D" id="3.10.520.10">
    <property type="entry name" value="ApbE-like domains"/>
    <property type="match status" value="1"/>
</dbReference>
<dbReference type="SUPFAM" id="SSF143631">
    <property type="entry name" value="ApbE-like"/>
    <property type="match status" value="1"/>
</dbReference>
<keyword evidence="2" id="KW-1185">Reference proteome</keyword>
<dbReference type="STRING" id="1795632.TH606_08645"/>
<name>A0A177E5W6_9BACT</name>
<dbReference type="InterPro" id="IPR003374">
    <property type="entry name" value="ApbE-like_sf"/>
</dbReference>